<evidence type="ECO:0000256" key="5">
    <source>
        <dbReference type="PIRSR" id="PIRSR601019-2"/>
    </source>
</evidence>
<gene>
    <name evidence="6" type="ORF">H696_02643</name>
</gene>
<dbReference type="GO" id="GO:0005525">
    <property type="term" value="F:GTP binding"/>
    <property type="evidence" value="ECO:0007669"/>
    <property type="project" value="UniProtKB-KW"/>
</dbReference>
<dbReference type="GO" id="GO:0031683">
    <property type="term" value="F:G-protein beta/gamma-subunit complex binding"/>
    <property type="evidence" value="ECO:0007669"/>
    <property type="project" value="InterPro"/>
</dbReference>
<dbReference type="STRING" id="691883.A0A058Z7P0"/>
<dbReference type="RefSeq" id="XP_009494830.1">
    <property type="nucleotide sequence ID" value="XM_009496555.1"/>
</dbReference>
<keyword evidence="5" id="KW-0479">Metal-binding</keyword>
<dbReference type="OrthoDB" id="5817230at2759"/>
<evidence type="ECO:0000256" key="3">
    <source>
        <dbReference type="ARBA" id="ARBA00023224"/>
    </source>
</evidence>
<evidence type="ECO:0000256" key="4">
    <source>
        <dbReference type="PIRSR" id="PIRSR601019-1"/>
    </source>
</evidence>
<dbReference type="SUPFAM" id="SSF52540">
    <property type="entry name" value="P-loop containing nucleoside triphosphate hydrolases"/>
    <property type="match status" value="1"/>
</dbReference>
<dbReference type="GO" id="GO:0001664">
    <property type="term" value="F:G protein-coupled receptor binding"/>
    <property type="evidence" value="ECO:0007669"/>
    <property type="project" value="TreeGrafter"/>
</dbReference>
<dbReference type="AlphaFoldDB" id="A0A058Z7P0"/>
<organism evidence="6">
    <name type="scientific">Fonticula alba</name>
    <name type="common">Slime mold</name>
    <dbReference type="NCBI Taxonomy" id="691883"/>
    <lineage>
        <taxon>Eukaryota</taxon>
        <taxon>Rotosphaerida</taxon>
        <taxon>Fonticulaceae</taxon>
        <taxon>Fonticula</taxon>
    </lineage>
</organism>
<dbReference type="EMBL" id="KB932204">
    <property type="protein sequence ID" value="KCV70314.1"/>
    <property type="molecule type" value="Genomic_DNA"/>
</dbReference>
<keyword evidence="5" id="KW-0460">Magnesium</keyword>
<dbReference type="PROSITE" id="PS51882">
    <property type="entry name" value="G_ALPHA"/>
    <property type="match status" value="1"/>
</dbReference>
<dbReference type="Gene3D" id="1.10.400.10">
    <property type="entry name" value="GI Alpha 1, domain 2-like"/>
    <property type="match status" value="1"/>
</dbReference>
<keyword evidence="7" id="KW-1185">Reference proteome</keyword>
<evidence type="ECO:0000256" key="2">
    <source>
        <dbReference type="ARBA" id="ARBA00023134"/>
    </source>
</evidence>
<dbReference type="InterPro" id="IPR027417">
    <property type="entry name" value="P-loop_NTPase"/>
</dbReference>
<feature type="binding site" evidence="4">
    <location>
        <begin position="66"/>
        <end position="71"/>
    </location>
    <ligand>
        <name>GTP</name>
        <dbReference type="ChEBI" id="CHEBI:37565"/>
    </ligand>
</feature>
<feature type="binding site" evidence="4">
    <location>
        <begin position="289"/>
        <end position="292"/>
    </location>
    <ligand>
        <name>GTP</name>
        <dbReference type="ChEBI" id="CHEBI:37565"/>
    </ligand>
</feature>
<feature type="binding site" evidence="4">
    <location>
        <begin position="220"/>
        <end position="224"/>
    </location>
    <ligand>
        <name>GTP</name>
        <dbReference type="ChEBI" id="CHEBI:37565"/>
    </ligand>
</feature>
<dbReference type="GO" id="GO:0005737">
    <property type="term" value="C:cytoplasm"/>
    <property type="evidence" value="ECO:0007669"/>
    <property type="project" value="TreeGrafter"/>
</dbReference>
<dbReference type="CDD" id="cd00066">
    <property type="entry name" value="G-alpha"/>
    <property type="match status" value="1"/>
</dbReference>
<dbReference type="OMA" id="EYTGLNN"/>
<dbReference type="Proteomes" id="UP000030693">
    <property type="component" value="Unassembled WGS sequence"/>
</dbReference>
<keyword evidence="3" id="KW-0807">Transducer</keyword>
<dbReference type="InterPro" id="IPR011025">
    <property type="entry name" value="GproteinA_insert"/>
</dbReference>
<dbReference type="SMART" id="SM00275">
    <property type="entry name" value="G_alpha"/>
    <property type="match status" value="1"/>
</dbReference>
<dbReference type="GO" id="GO:0007188">
    <property type="term" value="P:adenylate cyclase-modulating G protein-coupled receptor signaling pathway"/>
    <property type="evidence" value="ECO:0007669"/>
    <property type="project" value="TreeGrafter"/>
</dbReference>
<dbReference type="FunFam" id="3.40.50.300:FF:000720">
    <property type="entry name" value="Guanine nucleotide-binding protein G(k) subunit alpha"/>
    <property type="match status" value="1"/>
</dbReference>
<keyword evidence="1 4" id="KW-0547">Nucleotide-binding</keyword>
<sequence length="398" mass="44097">MGCFQSKPAAAAGAAETCAPNPTSPTYANATVGGSLGAPGALSATSASADDGHGETIKILLLGPGESGKSTLLRQIEIMHDIPTSDLKLYRTCLKRNCAQSMQVLVEQATLWGYDFGEDEKHAEIVANFDLSNETAFDRTMVTAIQSLWDNPAIKKAFARRSEFWLLEAAPYYFSIAENLISPGYKPTEMDIIMTRVVTTGITTRLLDTKHDHNKYILVDVGGQRNERRKWAKSFEGVRAIIFVINMADYTNILYEDATVNRMVEALKLFSTTVNTPMFEDTPFYVVLNKRDLLETSLGERPLSVCESFADYVSPFAPAEGYPSMSGEDIDIDREPRMASPQEVDHAVEYIKGKVLSLVHSGPLERVEVFALSSMRRAEVQPFWNELTDTLPSRLQLN</sequence>
<reference evidence="6" key="1">
    <citation type="submission" date="2013-04" db="EMBL/GenBank/DDBJ databases">
        <title>The Genome Sequence of Fonticula alba ATCC 38817.</title>
        <authorList>
            <consortium name="The Broad Institute Genomics Platform"/>
            <person name="Russ C."/>
            <person name="Cuomo C."/>
            <person name="Burger G."/>
            <person name="Gray M.W."/>
            <person name="Holland P.W.H."/>
            <person name="King N."/>
            <person name="Lang F.B.F."/>
            <person name="Roger A.J."/>
            <person name="Ruiz-Trillo I."/>
            <person name="Brown M."/>
            <person name="Walker B."/>
            <person name="Young S."/>
            <person name="Zeng Q."/>
            <person name="Gargeya S."/>
            <person name="Fitzgerald M."/>
            <person name="Haas B."/>
            <person name="Abouelleil A."/>
            <person name="Allen A.W."/>
            <person name="Alvarado L."/>
            <person name="Arachchi H.M."/>
            <person name="Berlin A.M."/>
            <person name="Chapman S.B."/>
            <person name="Gainer-Dewar J."/>
            <person name="Goldberg J."/>
            <person name="Griggs A."/>
            <person name="Gujja S."/>
            <person name="Hansen M."/>
            <person name="Howarth C."/>
            <person name="Imamovic A."/>
            <person name="Ireland A."/>
            <person name="Larimer J."/>
            <person name="McCowan C."/>
            <person name="Murphy C."/>
            <person name="Pearson M."/>
            <person name="Poon T.W."/>
            <person name="Priest M."/>
            <person name="Roberts A."/>
            <person name="Saif S."/>
            <person name="Shea T."/>
            <person name="Sisk P."/>
            <person name="Sykes S."/>
            <person name="Wortman J."/>
            <person name="Nusbaum C."/>
            <person name="Birren B."/>
        </authorList>
    </citation>
    <scope>NUCLEOTIDE SEQUENCE [LARGE SCALE GENOMIC DNA]</scope>
    <source>
        <strain evidence="6">ATCC 38817</strain>
    </source>
</reference>
<feature type="binding site" evidence="5">
    <location>
        <position position="70"/>
    </location>
    <ligand>
        <name>Mg(2+)</name>
        <dbReference type="ChEBI" id="CHEBI:18420"/>
    </ligand>
</feature>
<name>A0A058Z7P0_FONAL</name>
<dbReference type="InterPro" id="IPR001019">
    <property type="entry name" value="Gprotein_alpha_su"/>
</dbReference>
<dbReference type="GO" id="GO:0046872">
    <property type="term" value="F:metal ion binding"/>
    <property type="evidence" value="ECO:0007669"/>
    <property type="project" value="UniProtKB-KW"/>
</dbReference>
<dbReference type="eggNOG" id="KOG0082">
    <property type="taxonomic scope" value="Eukaryota"/>
</dbReference>
<dbReference type="Pfam" id="PF00503">
    <property type="entry name" value="G-alpha"/>
    <property type="match status" value="1"/>
</dbReference>
<dbReference type="Gene3D" id="3.40.50.300">
    <property type="entry name" value="P-loop containing nucleotide triphosphate hydrolases"/>
    <property type="match status" value="1"/>
</dbReference>
<feature type="binding site" evidence="5">
    <location>
        <position position="199"/>
    </location>
    <ligand>
        <name>Mg(2+)</name>
        <dbReference type="ChEBI" id="CHEBI:18420"/>
    </ligand>
</feature>
<dbReference type="PRINTS" id="PR00318">
    <property type="entry name" value="GPROTEINA"/>
</dbReference>
<dbReference type="PANTHER" id="PTHR10218:SF193">
    <property type="entry name" value="GUANINE NUCLEOTIDE-BINDING PROTEIN ALPHA-8 SUBUNIT"/>
    <property type="match status" value="1"/>
</dbReference>
<dbReference type="GeneID" id="20527368"/>
<evidence type="ECO:0000256" key="1">
    <source>
        <dbReference type="ARBA" id="ARBA00022741"/>
    </source>
</evidence>
<protein>
    <submittedName>
        <fullName evidence="6">Uncharacterized protein</fullName>
    </submittedName>
</protein>
<dbReference type="GO" id="GO:0005834">
    <property type="term" value="C:heterotrimeric G-protein complex"/>
    <property type="evidence" value="ECO:0007669"/>
    <property type="project" value="TreeGrafter"/>
</dbReference>
<proteinExistence type="predicted"/>
<keyword evidence="2 4" id="KW-0342">GTP-binding</keyword>
<dbReference type="SUPFAM" id="SSF47895">
    <property type="entry name" value="Transducin (alpha subunit), insertion domain"/>
    <property type="match status" value="1"/>
</dbReference>
<accession>A0A058Z7P0</accession>
<dbReference type="GO" id="GO:0003924">
    <property type="term" value="F:GTPase activity"/>
    <property type="evidence" value="ECO:0007669"/>
    <property type="project" value="InterPro"/>
</dbReference>
<evidence type="ECO:0000313" key="6">
    <source>
        <dbReference type="EMBL" id="KCV70314.1"/>
    </source>
</evidence>
<evidence type="ECO:0000313" key="7">
    <source>
        <dbReference type="Proteomes" id="UP000030693"/>
    </source>
</evidence>
<dbReference type="PANTHER" id="PTHR10218">
    <property type="entry name" value="GTP-BINDING PROTEIN ALPHA SUBUNIT"/>
    <property type="match status" value="1"/>
</dbReference>